<evidence type="ECO:0000313" key="1">
    <source>
        <dbReference type="EMBL" id="GFT46917.1"/>
    </source>
</evidence>
<dbReference type="EMBL" id="BMAW01016059">
    <property type="protein sequence ID" value="GFT46917.1"/>
    <property type="molecule type" value="Genomic_DNA"/>
</dbReference>
<protein>
    <submittedName>
        <fullName evidence="1">Uncharacterized protein</fullName>
    </submittedName>
</protein>
<evidence type="ECO:0000313" key="2">
    <source>
        <dbReference type="Proteomes" id="UP000887013"/>
    </source>
</evidence>
<keyword evidence="2" id="KW-1185">Reference proteome</keyword>
<reference evidence="1" key="1">
    <citation type="submission" date="2020-08" db="EMBL/GenBank/DDBJ databases">
        <title>Multicomponent nature underlies the extraordinary mechanical properties of spider dragline silk.</title>
        <authorList>
            <person name="Kono N."/>
            <person name="Nakamura H."/>
            <person name="Mori M."/>
            <person name="Yoshida Y."/>
            <person name="Ohtoshi R."/>
            <person name="Malay A.D."/>
            <person name="Moran D.A.P."/>
            <person name="Tomita M."/>
            <person name="Numata K."/>
            <person name="Arakawa K."/>
        </authorList>
    </citation>
    <scope>NUCLEOTIDE SEQUENCE</scope>
</reference>
<comment type="caution">
    <text evidence="1">The sequence shown here is derived from an EMBL/GenBank/DDBJ whole genome shotgun (WGS) entry which is preliminary data.</text>
</comment>
<gene>
    <name evidence="1" type="primary">AVEN_12835_1</name>
    <name evidence="1" type="ORF">NPIL_704221</name>
</gene>
<dbReference type="OrthoDB" id="9971063at2759"/>
<dbReference type="Proteomes" id="UP000887013">
    <property type="component" value="Unassembled WGS sequence"/>
</dbReference>
<proteinExistence type="predicted"/>
<accession>A0A8X6TU85</accession>
<name>A0A8X6TU85_NEPPI</name>
<dbReference type="AlphaFoldDB" id="A0A8X6TU85"/>
<sequence>METLASESATGTGSAREASRRLGVPPYSIRNILHGVLNQYLYKLQSCHELLPSDTVERETFAMWALSKIDQDSSWVSDDEQMKLIFRYTLTLISITLASG</sequence>
<organism evidence="1 2">
    <name type="scientific">Nephila pilipes</name>
    <name type="common">Giant wood spider</name>
    <name type="synonym">Nephila maculata</name>
    <dbReference type="NCBI Taxonomy" id="299642"/>
    <lineage>
        <taxon>Eukaryota</taxon>
        <taxon>Metazoa</taxon>
        <taxon>Ecdysozoa</taxon>
        <taxon>Arthropoda</taxon>
        <taxon>Chelicerata</taxon>
        <taxon>Arachnida</taxon>
        <taxon>Araneae</taxon>
        <taxon>Araneomorphae</taxon>
        <taxon>Entelegynae</taxon>
        <taxon>Araneoidea</taxon>
        <taxon>Nephilidae</taxon>
        <taxon>Nephila</taxon>
    </lineage>
</organism>